<evidence type="ECO:0000313" key="1">
    <source>
        <dbReference type="EMBL" id="GBQ86162.1"/>
    </source>
</evidence>
<dbReference type="GeneID" id="29556094"/>
<gene>
    <name evidence="1" type="ORF">AA14337_3256</name>
</gene>
<dbReference type="EMBL" id="BAPF01000057">
    <property type="protein sequence ID" value="GBQ86162.1"/>
    <property type="molecule type" value="Genomic_DNA"/>
</dbReference>
<protein>
    <submittedName>
        <fullName evidence="1">Uncharacterized protein</fullName>
    </submittedName>
</protein>
<accession>A0ABQ0Q0H4</accession>
<dbReference type="Proteomes" id="UP001065047">
    <property type="component" value="Unassembled WGS sequence"/>
</dbReference>
<dbReference type="RefSeq" id="WP_156476811.1">
    <property type="nucleotide sequence ID" value="NZ_BAPF01000057.1"/>
</dbReference>
<organism evidence="1 2">
    <name type="scientific">Acetobacter malorum DSM 14337</name>
    <dbReference type="NCBI Taxonomy" id="1307910"/>
    <lineage>
        <taxon>Bacteria</taxon>
        <taxon>Pseudomonadati</taxon>
        <taxon>Pseudomonadota</taxon>
        <taxon>Alphaproteobacteria</taxon>
        <taxon>Acetobacterales</taxon>
        <taxon>Acetobacteraceae</taxon>
        <taxon>Acetobacter</taxon>
    </lineage>
</organism>
<evidence type="ECO:0000313" key="2">
    <source>
        <dbReference type="Proteomes" id="UP001065047"/>
    </source>
</evidence>
<reference evidence="1" key="1">
    <citation type="submission" date="2013-04" db="EMBL/GenBank/DDBJ databases">
        <title>The genome sequencing project of 58 acetic acid bacteria.</title>
        <authorList>
            <person name="Okamoto-Kainuma A."/>
            <person name="Ishikawa M."/>
            <person name="Umino S."/>
            <person name="Koizumi Y."/>
            <person name="Shiwa Y."/>
            <person name="Yoshikawa H."/>
            <person name="Matsutani M."/>
            <person name="Matsushita K."/>
        </authorList>
    </citation>
    <scope>NUCLEOTIDE SEQUENCE</scope>
    <source>
        <strain evidence="1">DSM 14337</strain>
    </source>
</reference>
<name>A0ABQ0Q0H4_9PROT</name>
<comment type="caution">
    <text evidence="1">The sequence shown here is derived from an EMBL/GenBank/DDBJ whole genome shotgun (WGS) entry which is preliminary data.</text>
</comment>
<sequence length="217" mass="24391">MSEDAVPERPPRVPKHLWDMIFPPDRSAILKIAARYFVQGFDQEESFEKALIDADNLAFMSGRTLKAYSVLGPLMGCNTKCLPFPHVRAACEAVGNTAQAFWSDIVKSDRPERLSFQRRLWWRPEGACLICGYAVSLSDRAKGLKFSRIDGEQDFIHESCAESLKIVGKVFGSLVYEESLVIQGQYEARHDAARSNLACIASEDEEDDGYWSNDADM</sequence>
<proteinExistence type="predicted"/>
<keyword evidence="2" id="KW-1185">Reference proteome</keyword>